<evidence type="ECO:0000313" key="9">
    <source>
        <dbReference type="Proteomes" id="UP000183832"/>
    </source>
</evidence>
<evidence type="ECO:0000256" key="2">
    <source>
        <dbReference type="ARBA" id="ARBA00022460"/>
    </source>
</evidence>
<keyword evidence="9" id="KW-1185">Reference proteome</keyword>
<keyword evidence="2 5" id="KW-0193">Cuticle</keyword>
<dbReference type="PROSITE" id="PS51155">
    <property type="entry name" value="CHIT_BIND_RR_2"/>
    <property type="match status" value="1"/>
</dbReference>
<evidence type="ECO:0000256" key="4">
    <source>
        <dbReference type="ARBA" id="ARBA00022840"/>
    </source>
</evidence>
<dbReference type="PANTHER" id="PTHR12169:SF6">
    <property type="entry name" value="AFG1-LIKE ATPASE"/>
    <property type="match status" value="1"/>
</dbReference>
<evidence type="ECO:0000256" key="3">
    <source>
        <dbReference type="ARBA" id="ARBA00022741"/>
    </source>
</evidence>
<dbReference type="Pfam" id="PF00379">
    <property type="entry name" value="Chitin_bind_4"/>
    <property type="match status" value="1"/>
</dbReference>
<dbReference type="InterPro" id="IPR011343">
    <property type="entry name" value="DeoC"/>
</dbReference>
<feature type="chain" id="PRO_5012385062" evidence="7">
    <location>
        <begin position="17"/>
        <end position="945"/>
    </location>
</feature>
<dbReference type="OrthoDB" id="548867at2759"/>
<evidence type="ECO:0000313" key="8">
    <source>
        <dbReference type="EMBL" id="CRK99898.1"/>
    </source>
</evidence>
<dbReference type="GO" id="GO:0042302">
    <property type="term" value="F:structural constituent of cuticle"/>
    <property type="evidence" value="ECO:0007669"/>
    <property type="project" value="UniProtKB-UniRule"/>
</dbReference>
<keyword evidence="4" id="KW-0067">ATP-binding</keyword>
<dbReference type="GO" id="GO:0016887">
    <property type="term" value="F:ATP hydrolysis activity"/>
    <property type="evidence" value="ECO:0007669"/>
    <property type="project" value="InterPro"/>
</dbReference>
<evidence type="ECO:0000256" key="1">
    <source>
        <dbReference type="ARBA" id="ARBA00010322"/>
    </source>
</evidence>
<dbReference type="PROSITE" id="PS00233">
    <property type="entry name" value="CHIT_BIND_RR_1"/>
    <property type="match status" value="1"/>
</dbReference>
<protein>
    <submittedName>
        <fullName evidence="8">CLUMA_CG013201, isoform A</fullName>
    </submittedName>
</protein>
<dbReference type="GO" id="GO:0009264">
    <property type="term" value="P:deoxyribonucleotide catabolic process"/>
    <property type="evidence" value="ECO:0007669"/>
    <property type="project" value="InterPro"/>
</dbReference>
<comment type="similarity">
    <text evidence="1">Belongs to the AFG1 ATPase family.</text>
</comment>
<gene>
    <name evidence="8" type="primary">putative Putative ATPase N2B</name>
    <name evidence="8" type="ORF">CLUMA_CG013201</name>
</gene>
<keyword evidence="7" id="KW-0732">Signal</keyword>
<dbReference type="Gene3D" id="3.40.50.300">
    <property type="entry name" value="P-loop containing nucleotide triphosphate hydrolases"/>
    <property type="match status" value="1"/>
</dbReference>
<dbReference type="InterPro" id="IPR027417">
    <property type="entry name" value="P-loop_NTPase"/>
</dbReference>
<dbReference type="GO" id="GO:0005524">
    <property type="term" value="F:ATP binding"/>
    <property type="evidence" value="ECO:0007669"/>
    <property type="project" value="UniProtKB-KW"/>
</dbReference>
<evidence type="ECO:0000256" key="5">
    <source>
        <dbReference type="PROSITE-ProRule" id="PRU00497"/>
    </source>
</evidence>
<evidence type="ECO:0000256" key="6">
    <source>
        <dbReference type="SAM" id="MobiDB-lite"/>
    </source>
</evidence>
<dbReference type="Proteomes" id="UP000183832">
    <property type="component" value="Unassembled WGS sequence"/>
</dbReference>
<dbReference type="GO" id="GO:0005739">
    <property type="term" value="C:mitochondrion"/>
    <property type="evidence" value="ECO:0007669"/>
    <property type="project" value="TreeGrafter"/>
</dbReference>
<feature type="region of interest" description="Disordered" evidence="6">
    <location>
        <begin position="24"/>
        <end position="54"/>
    </location>
</feature>
<feature type="signal peptide" evidence="7">
    <location>
        <begin position="1"/>
        <end position="16"/>
    </location>
</feature>
<dbReference type="UniPathway" id="UPA00002">
    <property type="reaction ID" value="UER00468"/>
</dbReference>
<dbReference type="InterPro" id="IPR031311">
    <property type="entry name" value="CHIT_BIND_RR_consensus"/>
</dbReference>
<organism evidence="8 9">
    <name type="scientific">Clunio marinus</name>
    <dbReference type="NCBI Taxonomy" id="568069"/>
    <lineage>
        <taxon>Eukaryota</taxon>
        <taxon>Metazoa</taxon>
        <taxon>Ecdysozoa</taxon>
        <taxon>Arthropoda</taxon>
        <taxon>Hexapoda</taxon>
        <taxon>Insecta</taxon>
        <taxon>Pterygota</taxon>
        <taxon>Neoptera</taxon>
        <taxon>Endopterygota</taxon>
        <taxon>Diptera</taxon>
        <taxon>Nematocera</taxon>
        <taxon>Chironomoidea</taxon>
        <taxon>Chironomidae</taxon>
        <taxon>Clunio</taxon>
    </lineage>
</organism>
<dbReference type="NCBIfam" id="NF040713">
    <property type="entry name" value="ZapE"/>
    <property type="match status" value="1"/>
</dbReference>
<keyword evidence="3" id="KW-0547">Nucleotide-binding</keyword>
<proteinExistence type="inferred from homology"/>
<dbReference type="EMBL" id="CVRI01000054">
    <property type="protein sequence ID" value="CRK99898.1"/>
    <property type="molecule type" value="Genomic_DNA"/>
</dbReference>
<dbReference type="InterPro" id="IPR002915">
    <property type="entry name" value="DeoC/FbaB/LacD_aldolase"/>
</dbReference>
<dbReference type="InterPro" id="IPR005654">
    <property type="entry name" value="ATPase_AFG1-like"/>
</dbReference>
<dbReference type="SUPFAM" id="SSF52540">
    <property type="entry name" value="P-loop containing nucleoside triphosphate hydrolases"/>
    <property type="match status" value="1"/>
</dbReference>
<dbReference type="CDD" id="cd00959">
    <property type="entry name" value="DeoC"/>
    <property type="match status" value="1"/>
</dbReference>
<reference evidence="8 9" key="1">
    <citation type="submission" date="2015-04" db="EMBL/GenBank/DDBJ databases">
        <authorList>
            <person name="Syromyatnikov M.Y."/>
            <person name="Popov V.N."/>
        </authorList>
    </citation>
    <scope>NUCLEOTIDE SEQUENCE [LARGE SCALE GENOMIC DNA]</scope>
</reference>
<dbReference type="GO" id="GO:0004139">
    <property type="term" value="F:deoxyribose-phosphate aldolase activity"/>
    <property type="evidence" value="ECO:0007669"/>
    <property type="project" value="InterPro"/>
</dbReference>
<sequence>MKVIIFMLALVLAVSARPQEYEDYEQQTARPAARNLPHQGYHQQQKSGDRETSTWIPIIQYDKQQGTDGSYQTHYETGNNILAEESGYLKDINEDNPAGTLVQKGSYSYETPEGQIINVEYQADEKGFRVHGDHLPTPPPVSPEIQKGLDLIYEGIKLQEERRRNNPNYAADKAERDRLNYLGLYMINSFRYLRCIPNIRSSFYLSFNQSKNFATEHQDGPLKVLKKKIANNELMPDEHQMKVVEDLQYLYEETKDYEPLSSGIVSWFALNKKNITSDIKGLYIYGSVGGGKTMLMDMFFDCCKIEKKKRVHFNSFMTDVHKEIHKIKQLQVRDTTSTKPQPFDPIEPVAELIKEDAYLICFDEFQVTDIADAMILKRLFTSLFDKGVIVVATSNRKPDDLYKSGLQRSNFLPFIPILKNHCDVRALESGIDYRSTNKGEGEHYFLTSDPDSESKVKAIFKVLCSQENDIVRPKTFTHFGRNITFEKTCGQVLFTTFNELCDRALGASDYLQLAQYFHTIIIRDVPQLNLKLKSQTRRFITLIDSLYDRRIRIVIVSEVPLNYLFSNVVPDGMELSDEHRSLMDDLKLSKDSADLSANIFTGEEELFAFERFLHFAPHVCFSSIRKMNKYLVNQPVPFDETWFKDVNINLRGLEAKIKTLSQYKVSDTENRIAWALKAMTLTDLTTLAGDDCKSNVERLCIRACYPLGMHSMNINERDEFLKQLHVAAVCVYPTKVKDAFDTLSSLHKIGDIHIAAVATGFPTGLYPLETRLKEITFAIENGATEIDIVIDRSLVLTNQWRKLYDEVVEMRKACGTAAHMKTILGIGECGTMTNVYIASMICMMAGADFIKTSTGKETVNANLPVGLCMIRAIQEFKRRTGENIGLKPAGGVRTVNDAIDWLILIKMTLGDEYLCPHLFRFGASGLLDDIEKFLVKELVNKKVIE</sequence>
<dbReference type="Pfam" id="PF01791">
    <property type="entry name" value="DeoC"/>
    <property type="match status" value="1"/>
</dbReference>
<dbReference type="InterPro" id="IPR000618">
    <property type="entry name" value="Insect_cuticle"/>
</dbReference>
<dbReference type="STRING" id="568069.A0A1J1IJF8"/>
<dbReference type="PANTHER" id="PTHR12169">
    <property type="entry name" value="ATPASE N2B"/>
    <property type="match status" value="1"/>
</dbReference>
<evidence type="ECO:0000256" key="7">
    <source>
        <dbReference type="SAM" id="SignalP"/>
    </source>
</evidence>
<dbReference type="Pfam" id="PF03969">
    <property type="entry name" value="AFG1_ATPase"/>
    <property type="match status" value="1"/>
</dbReference>
<dbReference type="Gene3D" id="3.20.20.70">
    <property type="entry name" value="Aldolase class I"/>
    <property type="match status" value="1"/>
</dbReference>
<dbReference type="InterPro" id="IPR013785">
    <property type="entry name" value="Aldolase_TIM"/>
</dbReference>
<name>A0A1J1IJF8_9DIPT</name>
<dbReference type="SUPFAM" id="SSF51569">
    <property type="entry name" value="Aldolase"/>
    <property type="match status" value="1"/>
</dbReference>
<accession>A0A1J1IJF8</accession>
<dbReference type="GO" id="GO:0046386">
    <property type="term" value="P:deoxyribose phosphate catabolic process"/>
    <property type="evidence" value="ECO:0007669"/>
    <property type="project" value="UniProtKB-UniPathway"/>
</dbReference>
<dbReference type="SMART" id="SM01133">
    <property type="entry name" value="DeoC"/>
    <property type="match status" value="1"/>
</dbReference>
<dbReference type="FunFam" id="3.40.50.300:FF:003045">
    <property type="entry name" value="GD10885"/>
    <property type="match status" value="1"/>
</dbReference>
<dbReference type="AlphaFoldDB" id="A0A1J1IJF8"/>